<dbReference type="RefSeq" id="WP_119745417.1">
    <property type="nucleotide sequence ID" value="NZ_QZCG01000001.1"/>
</dbReference>
<keyword evidence="1" id="KW-0732">Signal</keyword>
<organism evidence="3 4">
    <name type="scientific">Paracoccus onubensis</name>
    <dbReference type="NCBI Taxonomy" id="1675788"/>
    <lineage>
        <taxon>Bacteria</taxon>
        <taxon>Pseudomonadati</taxon>
        <taxon>Pseudomonadota</taxon>
        <taxon>Alphaproteobacteria</taxon>
        <taxon>Rhodobacterales</taxon>
        <taxon>Paracoccaceae</taxon>
        <taxon>Paracoccus</taxon>
    </lineage>
</organism>
<dbReference type="EMBL" id="QZCG01000001">
    <property type="protein sequence ID" value="RJE89457.1"/>
    <property type="molecule type" value="Genomic_DNA"/>
</dbReference>
<feature type="chain" id="PRO_5019092783" evidence="1">
    <location>
        <begin position="22"/>
        <end position="111"/>
    </location>
</feature>
<feature type="signal peptide" evidence="1">
    <location>
        <begin position="1"/>
        <end position="21"/>
    </location>
</feature>
<feature type="domain" description="PepSY" evidence="2">
    <location>
        <begin position="48"/>
        <end position="106"/>
    </location>
</feature>
<dbReference type="InterPro" id="IPR025711">
    <property type="entry name" value="PepSY"/>
</dbReference>
<protein>
    <submittedName>
        <fullName evidence="3">Peptidase</fullName>
    </submittedName>
</protein>
<evidence type="ECO:0000259" key="2">
    <source>
        <dbReference type="Pfam" id="PF03413"/>
    </source>
</evidence>
<name>A0A418T8F4_9RHOB</name>
<dbReference type="Proteomes" id="UP000284202">
    <property type="component" value="Unassembled WGS sequence"/>
</dbReference>
<dbReference type="Pfam" id="PF03413">
    <property type="entry name" value="PepSY"/>
    <property type="match status" value="1"/>
</dbReference>
<keyword evidence="4" id="KW-1185">Reference proteome</keyword>
<gene>
    <name evidence="3" type="ORF">D3P04_02170</name>
</gene>
<sequence>MSRHRIILLCLLFLLPAVAAAQGLPSIQMEDGLDAGEARAAVLRGEILSLDRILDILRKDFPGEIVEIQLELEDGILIYEFDILSPDGRLNEIEIEAATGRVLEVEEEDNE</sequence>
<dbReference type="AlphaFoldDB" id="A0A418T8F4"/>
<accession>A0A418T8F4</accession>
<proteinExistence type="predicted"/>
<reference evidence="4" key="1">
    <citation type="submission" date="2018-09" db="EMBL/GenBank/DDBJ databases">
        <title>Acidovorax cavernicola nov. sp. isolated from Gruta de las Maravillas (Aracena, Spain).</title>
        <authorList>
            <person name="Jurado V."/>
            <person name="Gutierrez-Patricio S."/>
            <person name="Gonzalez-Pimentel J.L."/>
            <person name="Miller A.Z."/>
            <person name="Laiz L."/>
            <person name="Saiz-Jimenez C."/>
        </authorList>
    </citation>
    <scope>NUCLEOTIDE SEQUENCE [LARGE SCALE GENOMIC DNA]</scope>
    <source>
        <strain evidence="4">1011MAR3C25</strain>
    </source>
</reference>
<evidence type="ECO:0000313" key="3">
    <source>
        <dbReference type="EMBL" id="RJE89457.1"/>
    </source>
</evidence>
<evidence type="ECO:0000256" key="1">
    <source>
        <dbReference type="SAM" id="SignalP"/>
    </source>
</evidence>
<dbReference type="Gene3D" id="3.10.450.40">
    <property type="match status" value="1"/>
</dbReference>
<evidence type="ECO:0000313" key="4">
    <source>
        <dbReference type="Proteomes" id="UP000284202"/>
    </source>
</evidence>
<comment type="caution">
    <text evidence="3">The sequence shown here is derived from an EMBL/GenBank/DDBJ whole genome shotgun (WGS) entry which is preliminary data.</text>
</comment>
<dbReference type="OrthoDB" id="7856745at2"/>